<evidence type="ECO:0000313" key="4">
    <source>
        <dbReference type="Proteomes" id="UP001499978"/>
    </source>
</evidence>
<dbReference type="Gene3D" id="1.20.1110.10">
    <property type="entry name" value="Calcium-transporting ATPase, transmembrane domain"/>
    <property type="match status" value="1"/>
</dbReference>
<keyword evidence="1" id="KW-1133">Transmembrane helix</keyword>
<dbReference type="Proteomes" id="UP001499978">
    <property type="component" value="Unassembled WGS sequence"/>
</dbReference>
<proteinExistence type="predicted"/>
<feature type="transmembrane region" description="Helical" evidence="1">
    <location>
        <begin position="35"/>
        <end position="56"/>
    </location>
</feature>
<evidence type="ECO:0000256" key="1">
    <source>
        <dbReference type="SAM" id="Phobius"/>
    </source>
</evidence>
<dbReference type="InterPro" id="IPR023298">
    <property type="entry name" value="ATPase_P-typ_TM_dom_sf"/>
</dbReference>
<comment type="caution">
    <text evidence="3">The sequence shown here is derived from an EMBL/GenBank/DDBJ whole genome shotgun (WGS) entry which is preliminary data.</text>
</comment>
<evidence type="ECO:0000313" key="3">
    <source>
        <dbReference type="EMBL" id="GAA2528068.1"/>
    </source>
</evidence>
<name>A0ABP6AZ91_9ACTN</name>
<dbReference type="Pfam" id="PF00689">
    <property type="entry name" value="Cation_ATPase_C"/>
    <property type="match status" value="1"/>
</dbReference>
<feature type="domain" description="Cation-transporting P-type ATPase C-terminal" evidence="2">
    <location>
        <begin position="3"/>
        <end position="115"/>
    </location>
</feature>
<keyword evidence="1" id="KW-0472">Membrane</keyword>
<sequence>MLGDGLVRGIVSAASLITVTALVAALVAQRLDRPWQSALFVVLGLAQLGVALAVRATRAPGSTDRNPWLVAVAVSAALQVAGVLVAPLRELLGTEPLSSTDLLWCAALATAPGFALYMTRIRVNRAHPGS</sequence>
<feature type="transmembrane region" description="Helical" evidence="1">
    <location>
        <begin position="7"/>
        <end position="29"/>
    </location>
</feature>
<accession>A0ABP6AZ91</accession>
<reference evidence="4" key="1">
    <citation type="journal article" date="2019" name="Int. J. Syst. Evol. Microbiol.">
        <title>The Global Catalogue of Microorganisms (GCM) 10K type strain sequencing project: providing services to taxonomists for standard genome sequencing and annotation.</title>
        <authorList>
            <consortium name="The Broad Institute Genomics Platform"/>
            <consortium name="The Broad Institute Genome Sequencing Center for Infectious Disease"/>
            <person name="Wu L."/>
            <person name="Ma J."/>
        </authorList>
    </citation>
    <scope>NUCLEOTIDE SEQUENCE [LARGE SCALE GENOMIC DNA]</scope>
    <source>
        <strain evidence="4">JCM 3367</strain>
    </source>
</reference>
<dbReference type="EMBL" id="BAAARY010000014">
    <property type="protein sequence ID" value="GAA2528068.1"/>
    <property type="molecule type" value="Genomic_DNA"/>
</dbReference>
<protein>
    <recommendedName>
        <fullName evidence="2">Cation-transporting P-type ATPase C-terminal domain-containing protein</fullName>
    </recommendedName>
</protein>
<feature type="transmembrane region" description="Helical" evidence="1">
    <location>
        <begin position="68"/>
        <end position="89"/>
    </location>
</feature>
<organism evidence="3 4">
    <name type="scientific">Pilimelia columellifera subsp. columellifera</name>
    <dbReference type="NCBI Taxonomy" id="706583"/>
    <lineage>
        <taxon>Bacteria</taxon>
        <taxon>Bacillati</taxon>
        <taxon>Actinomycetota</taxon>
        <taxon>Actinomycetes</taxon>
        <taxon>Micromonosporales</taxon>
        <taxon>Micromonosporaceae</taxon>
        <taxon>Pilimelia</taxon>
    </lineage>
</organism>
<dbReference type="InterPro" id="IPR006068">
    <property type="entry name" value="ATPase_P-typ_cation-transptr_C"/>
</dbReference>
<feature type="transmembrane region" description="Helical" evidence="1">
    <location>
        <begin position="101"/>
        <end position="118"/>
    </location>
</feature>
<dbReference type="SUPFAM" id="SSF81665">
    <property type="entry name" value="Calcium ATPase, transmembrane domain M"/>
    <property type="match status" value="1"/>
</dbReference>
<evidence type="ECO:0000259" key="2">
    <source>
        <dbReference type="Pfam" id="PF00689"/>
    </source>
</evidence>
<keyword evidence="4" id="KW-1185">Reference proteome</keyword>
<keyword evidence="1" id="KW-0812">Transmembrane</keyword>
<gene>
    <name evidence="3" type="ORF">GCM10010201_28730</name>
</gene>